<dbReference type="Proteomes" id="UP000559256">
    <property type="component" value="Unassembled WGS sequence"/>
</dbReference>
<accession>A0A8H5D6R0</accession>
<comment type="caution">
    <text evidence="1">The sequence shown here is derived from an EMBL/GenBank/DDBJ whole genome shotgun (WGS) entry which is preliminary data.</text>
</comment>
<reference evidence="1 2" key="1">
    <citation type="journal article" date="2020" name="ISME J.">
        <title>Uncovering the hidden diversity of litter-decomposition mechanisms in mushroom-forming fungi.</title>
        <authorList>
            <person name="Floudas D."/>
            <person name="Bentzer J."/>
            <person name="Ahren D."/>
            <person name="Johansson T."/>
            <person name="Persson P."/>
            <person name="Tunlid A."/>
        </authorList>
    </citation>
    <scope>NUCLEOTIDE SEQUENCE [LARGE SCALE GENOMIC DNA]</scope>
    <source>
        <strain evidence="1 2">CBS 291.85</strain>
    </source>
</reference>
<organism evidence="1 2">
    <name type="scientific">Tetrapyrgos nigripes</name>
    <dbReference type="NCBI Taxonomy" id="182062"/>
    <lineage>
        <taxon>Eukaryota</taxon>
        <taxon>Fungi</taxon>
        <taxon>Dikarya</taxon>
        <taxon>Basidiomycota</taxon>
        <taxon>Agaricomycotina</taxon>
        <taxon>Agaricomycetes</taxon>
        <taxon>Agaricomycetidae</taxon>
        <taxon>Agaricales</taxon>
        <taxon>Marasmiineae</taxon>
        <taxon>Marasmiaceae</taxon>
        <taxon>Tetrapyrgos</taxon>
    </lineage>
</organism>
<dbReference type="EMBL" id="JAACJM010000062">
    <property type="protein sequence ID" value="KAF5353746.1"/>
    <property type="molecule type" value="Genomic_DNA"/>
</dbReference>
<evidence type="ECO:0000313" key="1">
    <source>
        <dbReference type="EMBL" id="KAF5353746.1"/>
    </source>
</evidence>
<sequence>MIEEFAVRYPALTFGHAYPGIVRTGYGVSANSPLWWKIGYKAATGIIYPFMVSPKDCSEYLLHGVLETMKSPGAYRISNVGVDIDLEMKKKGKEWRALEEDRKALWEHTVEVTKMKEI</sequence>
<keyword evidence="2" id="KW-1185">Reference proteome</keyword>
<dbReference type="OrthoDB" id="2898509at2759"/>
<dbReference type="AlphaFoldDB" id="A0A8H5D6R0"/>
<name>A0A8H5D6R0_9AGAR</name>
<gene>
    <name evidence="1" type="ORF">D9758_008693</name>
</gene>
<evidence type="ECO:0000313" key="2">
    <source>
        <dbReference type="Proteomes" id="UP000559256"/>
    </source>
</evidence>
<proteinExistence type="predicted"/>
<protein>
    <submittedName>
        <fullName evidence="1">Uncharacterized protein</fullName>
    </submittedName>
</protein>